<dbReference type="EMBL" id="GGEC01066723">
    <property type="protein sequence ID" value="MBX47207.1"/>
    <property type="molecule type" value="Transcribed_RNA"/>
</dbReference>
<sequence length="31" mass="3822">MRLPYYRLREGSDVRSLTFVFTERLFQSLKL</sequence>
<dbReference type="AlphaFoldDB" id="A0A2P2NXG4"/>
<name>A0A2P2NXG4_RHIMU</name>
<evidence type="ECO:0000313" key="1">
    <source>
        <dbReference type="EMBL" id="MBX47207.1"/>
    </source>
</evidence>
<reference evidence="1" key="1">
    <citation type="submission" date="2018-02" db="EMBL/GenBank/DDBJ databases">
        <title>Rhizophora mucronata_Transcriptome.</title>
        <authorList>
            <person name="Meera S.P."/>
            <person name="Sreeshan A."/>
            <person name="Augustine A."/>
        </authorList>
    </citation>
    <scope>NUCLEOTIDE SEQUENCE</scope>
    <source>
        <tissue evidence="1">Leaf</tissue>
    </source>
</reference>
<organism evidence="1">
    <name type="scientific">Rhizophora mucronata</name>
    <name type="common">Asiatic mangrove</name>
    <dbReference type="NCBI Taxonomy" id="61149"/>
    <lineage>
        <taxon>Eukaryota</taxon>
        <taxon>Viridiplantae</taxon>
        <taxon>Streptophyta</taxon>
        <taxon>Embryophyta</taxon>
        <taxon>Tracheophyta</taxon>
        <taxon>Spermatophyta</taxon>
        <taxon>Magnoliopsida</taxon>
        <taxon>eudicotyledons</taxon>
        <taxon>Gunneridae</taxon>
        <taxon>Pentapetalae</taxon>
        <taxon>rosids</taxon>
        <taxon>fabids</taxon>
        <taxon>Malpighiales</taxon>
        <taxon>Rhizophoraceae</taxon>
        <taxon>Rhizophora</taxon>
    </lineage>
</organism>
<proteinExistence type="predicted"/>
<accession>A0A2P2NXG4</accession>
<protein>
    <submittedName>
        <fullName evidence="1">Uncharacterized protein</fullName>
    </submittedName>
</protein>